<accession>A0A0A1U7E3</accession>
<protein>
    <recommendedName>
        <fullName evidence="6">Ig-like domain-containing protein</fullName>
    </recommendedName>
</protein>
<evidence type="ECO:0000256" key="1">
    <source>
        <dbReference type="SAM" id="MobiDB-lite"/>
    </source>
</evidence>
<evidence type="ECO:0000313" key="4">
    <source>
        <dbReference type="EMBL" id="ELP88956.1"/>
    </source>
</evidence>
<feature type="transmembrane region" description="Helical" evidence="2">
    <location>
        <begin position="849"/>
        <end position="875"/>
    </location>
</feature>
<reference evidence="4 5" key="1">
    <citation type="submission" date="2012-10" db="EMBL/GenBank/DDBJ databases">
        <authorList>
            <person name="Zafar N."/>
            <person name="Inman J."/>
            <person name="Hall N."/>
            <person name="Lorenzi H."/>
            <person name="Caler E."/>
        </authorList>
    </citation>
    <scope>NUCLEOTIDE SEQUENCE [LARGE SCALE GENOMIC DNA]</scope>
    <source>
        <strain evidence="4 5">IP1</strain>
    </source>
</reference>
<keyword evidence="5" id="KW-1185">Reference proteome</keyword>
<name>A0A0A1U7E3_ENTIV</name>
<evidence type="ECO:0000256" key="3">
    <source>
        <dbReference type="SAM" id="SignalP"/>
    </source>
</evidence>
<sequence>MLLFTILFTAFLALTNAGTCDEAVPVTAFPYSVKGVLNSALADSTYVDKSGATVTVKAIWYKVTVTEDTTAWVSTCHPSTTVNTKIISYGACSESTATNYLDENDDFENCGTKSRIAIKFTKNKAQFVGVFSPDGTEGNYMIVFESYTQTNINCMAATPVTLPVVVEGTTANGEEVTLSCTPYSGRKGLWYSFKGTGEAVVVDNCGSNIPFDIQLIILEGNAVGDCSSIDCYANNDGGCPDNTYSARVYFKTVVNQNYLVFITSYFLDEGSFQVNLRTISQAIPTICEQAVTLSSFPVTRSAQFNASWTKTVDSCTEEAEKHYAAYFVFKGLGANMVMHTCRSASGKTRIEVLNNCEESMCVVSSTVTCGDQAYLELMAKNGQEYFIRVVCLSDVCDTTFTIGYSSMSKHDMCQDAMLVTASTTQSVLAETLDTCTHGCSYTSTEGKGLWYKFIGTTALPNKAGYNILTSDAQGMSINKIEVYQECDTYVCTAQQVGNVVIGIEESAYAFADIGTSESMHVQIVVEDKVQHDTCANAKNIQIPFSTLDWNLGASTSKNLFCSKTESEGTWYTFSVESRATLFVSTCTQTLLYPSYLAVGSGSCSEMLCMGEADPSLIGCMSGGTALLSVAPQNKYYVFVGSQNTNVYGQFNLKMYTNDPPESSKCNNAIVLNMKEKFIRLTTYNRYSYRTYVKFLDGKSREVRGTYFVINEGYSGKVLFMTCATGTTIPSFISTHNACRGNIQSNYSFPSDIVSSKYADYQSNVCGNMGSKLQVDVDGLNPTLVFVAGYNTDDYGFIDVEILLRVTPLPTTSSSEPVESSSHPSQSSEAHSSNTSDSDEDNNGLSGGQIAGIVIGVIIFVAVSALLIGVVVFVVIKATNAAKYQALD</sequence>
<feature type="region of interest" description="Disordered" evidence="1">
    <location>
        <begin position="812"/>
        <end position="842"/>
    </location>
</feature>
<gene>
    <name evidence="4" type="ORF">EIN_491050</name>
</gene>
<dbReference type="RefSeq" id="XP_004255727.1">
    <property type="nucleotide sequence ID" value="XM_004255679.1"/>
</dbReference>
<feature type="compositionally biased region" description="Low complexity" evidence="1">
    <location>
        <begin position="812"/>
        <end position="835"/>
    </location>
</feature>
<evidence type="ECO:0008006" key="6">
    <source>
        <dbReference type="Google" id="ProtNLM"/>
    </source>
</evidence>
<dbReference type="OrthoDB" id="27784at2759"/>
<keyword evidence="3" id="KW-0732">Signal</keyword>
<proteinExistence type="predicted"/>
<evidence type="ECO:0000313" key="5">
    <source>
        <dbReference type="Proteomes" id="UP000014680"/>
    </source>
</evidence>
<organism evidence="4 5">
    <name type="scientific">Entamoeba invadens IP1</name>
    <dbReference type="NCBI Taxonomy" id="370355"/>
    <lineage>
        <taxon>Eukaryota</taxon>
        <taxon>Amoebozoa</taxon>
        <taxon>Evosea</taxon>
        <taxon>Archamoebae</taxon>
        <taxon>Mastigamoebida</taxon>
        <taxon>Entamoebidae</taxon>
        <taxon>Entamoeba</taxon>
    </lineage>
</organism>
<feature type="signal peptide" evidence="3">
    <location>
        <begin position="1"/>
        <end position="17"/>
    </location>
</feature>
<dbReference type="KEGG" id="eiv:EIN_491050"/>
<dbReference type="EMBL" id="KB206684">
    <property type="protein sequence ID" value="ELP88956.1"/>
    <property type="molecule type" value="Genomic_DNA"/>
</dbReference>
<feature type="chain" id="PRO_5001980252" description="Ig-like domain-containing protein" evidence="3">
    <location>
        <begin position="18"/>
        <end position="887"/>
    </location>
</feature>
<keyword evidence="2" id="KW-0472">Membrane</keyword>
<dbReference type="AlphaFoldDB" id="A0A0A1U7E3"/>
<evidence type="ECO:0000256" key="2">
    <source>
        <dbReference type="SAM" id="Phobius"/>
    </source>
</evidence>
<dbReference type="Proteomes" id="UP000014680">
    <property type="component" value="Unassembled WGS sequence"/>
</dbReference>
<dbReference type="OMA" id="VCEQAIS"/>
<dbReference type="GeneID" id="14887993"/>
<keyword evidence="2" id="KW-1133">Transmembrane helix</keyword>
<keyword evidence="2" id="KW-0812">Transmembrane</keyword>
<dbReference type="VEuPathDB" id="AmoebaDB:EIN_491050"/>